<dbReference type="EMBL" id="FOQH01000001">
    <property type="protein sequence ID" value="SFH66772.1"/>
    <property type="molecule type" value="Genomic_DNA"/>
</dbReference>
<accession>A0A1I3BWZ2</accession>
<keyword evidence="1" id="KW-0812">Transmembrane</keyword>
<reference evidence="2 3" key="1">
    <citation type="submission" date="2016-10" db="EMBL/GenBank/DDBJ databases">
        <authorList>
            <person name="de Groot N.N."/>
        </authorList>
    </citation>
    <scope>NUCLEOTIDE SEQUENCE [LARGE SCALE GENOMIC DNA]</scope>
    <source>
        <strain evidence="2 3">CGMCC 1.11030</strain>
    </source>
</reference>
<evidence type="ECO:0000313" key="3">
    <source>
        <dbReference type="Proteomes" id="UP000199377"/>
    </source>
</evidence>
<keyword evidence="3" id="KW-1185">Reference proteome</keyword>
<evidence type="ECO:0000256" key="1">
    <source>
        <dbReference type="SAM" id="Phobius"/>
    </source>
</evidence>
<dbReference type="RefSeq" id="WP_092857296.1">
    <property type="nucleotide sequence ID" value="NZ_FOQH01000001.1"/>
</dbReference>
<dbReference type="AlphaFoldDB" id="A0A1I3BWZ2"/>
<gene>
    <name evidence="2" type="ORF">SAMN05216258_101404</name>
</gene>
<feature type="transmembrane region" description="Helical" evidence="1">
    <location>
        <begin position="61"/>
        <end position="81"/>
    </location>
</feature>
<name>A0A1I3BWZ2_9RHOB</name>
<keyword evidence="1" id="KW-0472">Membrane</keyword>
<protein>
    <submittedName>
        <fullName evidence="2">Uncharacterized protein</fullName>
    </submittedName>
</protein>
<keyword evidence="1" id="KW-1133">Transmembrane helix</keyword>
<feature type="transmembrane region" description="Helical" evidence="1">
    <location>
        <begin position="12"/>
        <end position="32"/>
    </location>
</feature>
<evidence type="ECO:0000313" key="2">
    <source>
        <dbReference type="EMBL" id="SFH66772.1"/>
    </source>
</evidence>
<feature type="transmembrane region" description="Helical" evidence="1">
    <location>
        <begin position="39"/>
        <end position="55"/>
    </location>
</feature>
<proteinExistence type="predicted"/>
<dbReference type="OrthoDB" id="7510603at2"/>
<sequence>MGLRFYQVAVWAYAALYIGALALLAIGTFGLFGQERDPLAGVFLMPLGLPWTLLIDDLPPAEARWAAMTAPLANLLLVAAIRRTFSHG</sequence>
<organism evidence="2 3">
    <name type="scientific">Albimonas pacifica</name>
    <dbReference type="NCBI Taxonomy" id="1114924"/>
    <lineage>
        <taxon>Bacteria</taxon>
        <taxon>Pseudomonadati</taxon>
        <taxon>Pseudomonadota</taxon>
        <taxon>Alphaproteobacteria</taxon>
        <taxon>Rhodobacterales</taxon>
        <taxon>Paracoccaceae</taxon>
        <taxon>Albimonas</taxon>
    </lineage>
</organism>
<dbReference type="Proteomes" id="UP000199377">
    <property type="component" value="Unassembled WGS sequence"/>
</dbReference>